<dbReference type="PROSITE" id="PS50297">
    <property type="entry name" value="ANK_REP_REGION"/>
    <property type="match status" value="2"/>
</dbReference>
<keyword evidence="1" id="KW-0677">Repeat</keyword>
<accession>A0A8T6R4L2</accession>
<evidence type="ECO:0000256" key="3">
    <source>
        <dbReference type="PROSITE-ProRule" id="PRU00023"/>
    </source>
</evidence>
<organism evidence="4 5">
    <name type="scientific">Phycicoccus flavus</name>
    <dbReference type="NCBI Taxonomy" id="2502783"/>
    <lineage>
        <taxon>Bacteria</taxon>
        <taxon>Bacillati</taxon>
        <taxon>Actinomycetota</taxon>
        <taxon>Actinomycetes</taxon>
        <taxon>Micrococcales</taxon>
        <taxon>Intrasporangiaceae</taxon>
        <taxon>Phycicoccus</taxon>
    </lineage>
</organism>
<sequence>MTDGPPPEVVELAGRLFDLARSGSADLLAYVNAGAPADLANGSGDTLVMLAAYHGHAALVSGLLERGADADRANLRGQTPLAGAVFKDERAVVEALVAGGADPDAGTPSARDAAAMFSSTLADLLPPPR</sequence>
<evidence type="ECO:0000256" key="2">
    <source>
        <dbReference type="ARBA" id="ARBA00023043"/>
    </source>
</evidence>
<dbReference type="RefSeq" id="WP_165566632.1">
    <property type="nucleotide sequence ID" value="NZ_SAYU02000038.1"/>
</dbReference>
<dbReference type="InterPro" id="IPR036770">
    <property type="entry name" value="Ankyrin_rpt-contain_sf"/>
</dbReference>
<comment type="caution">
    <text evidence="4">The sequence shown here is derived from an EMBL/GenBank/DDBJ whole genome shotgun (WGS) entry which is preliminary data.</text>
</comment>
<proteinExistence type="predicted"/>
<feature type="repeat" description="ANK" evidence="3">
    <location>
        <begin position="76"/>
        <end position="108"/>
    </location>
</feature>
<keyword evidence="5" id="KW-1185">Reference proteome</keyword>
<name>A0A8T6R4L2_9MICO</name>
<dbReference type="EMBL" id="SAYU02000038">
    <property type="protein sequence ID" value="NHA68806.1"/>
    <property type="molecule type" value="Genomic_DNA"/>
</dbReference>
<dbReference type="SUPFAM" id="SSF48403">
    <property type="entry name" value="Ankyrin repeat"/>
    <property type="match status" value="1"/>
</dbReference>
<dbReference type="AlphaFoldDB" id="A0A8T6R4L2"/>
<dbReference type="PANTHER" id="PTHR24173">
    <property type="entry name" value="ANKYRIN REPEAT CONTAINING"/>
    <property type="match status" value="1"/>
</dbReference>
<feature type="repeat" description="ANK" evidence="3">
    <location>
        <begin position="43"/>
        <end position="75"/>
    </location>
</feature>
<dbReference type="PROSITE" id="PS50088">
    <property type="entry name" value="ANK_REPEAT"/>
    <property type="match status" value="2"/>
</dbReference>
<dbReference type="InterPro" id="IPR002110">
    <property type="entry name" value="Ankyrin_rpt"/>
</dbReference>
<keyword evidence="2 3" id="KW-0040">ANK repeat</keyword>
<dbReference type="PANTHER" id="PTHR24173:SF74">
    <property type="entry name" value="ANKYRIN REPEAT DOMAIN-CONTAINING PROTEIN 16"/>
    <property type="match status" value="1"/>
</dbReference>
<evidence type="ECO:0000313" key="4">
    <source>
        <dbReference type="EMBL" id="NHA68806.1"/>
    </source>
</evidence>
<protein>
    <submittedName>
        <fullName evidence="4">Ankyrin repeat domain-containing protein</fullName>
    </submittedName>
</protein>
<gene>
    <name evidence="4" type="ORF">EPD83_012210</name>
</gene>
<evidence type="ECO:0000313" key="5">
    <source>
        <dbReference type="Proteomes" id="UP000287866"/>
    </source>
</evidence>
<dbReference type="Gene3D" id="1.25.40.20">
    <property type="entry name" value="Ankyrin repeat-containing domain"/>
    <property type="match status" value="1"/>
</dbReference>
<evidence type="ECO:0000256" key="1">
    <source>
        <dbReference type="ARBA" id="ARBA00022737"/>
    </source>
</evidence>
<dbReference type="Pfam" id="PF12796">
    <property type="entry name" value="Ank_2"/>
    <property type="match status" value="1"/>
</dbReference>
<dbReference type="Proteomes" id="UP000287866">
    <property type="component" value="Unassembled WGS sequence"/>
</dbReference>
<dbReference type="SMART" id="SM00248">
    <property type="entry name" value="ANK"/>
    <property type="match status" value="2"/>
</dbReference>
<reference evidence="4" key="1">
    <citation type="submission" date="2020-03" db="EMBL/GenBank/DDBJ databases">
        <title>Phycicoccus flavus sp. nov., a novel endophytic actinobacterium isolated from branch of Kandelia candel.</title>
        <authorList>
            <person name="Tuo L."/>
        </authorList>
    </citation>
    <scope>NUCLEOTIDE SEQUENCE</scope>
    <source>
        <strain evidence="4">CMS6Z-2</strain>
    </source>
</reference>